<dbReference type="PANTHER" id="PTHR30349:SF64">
    <property type="entry name" value="PROPHAGE INTEGRASE INTD-RELATED"/>
    <property type="match status" value="1"/>
</dbReference>
<dbReference type="SUPFAM" id="SSF56349">
    <property type="entry name" value="DNA breaking-rejoining enzymes"/>
    <property type="match status" value="1"/>
</dbReference>
<dbReference type="GO" id="GO:0006310">
    <property type="term" value="P:DNA recombination"/>
    <property type="evidence" value="ECO:0007669"/>
    <property type="project" value="UniProtKB-KW"/>
</dbReference>
<keyword evidence="7" id="KW-1185">Reference proteome</keyword>
<evidence type="ECO:0000313" key="7">
    <source>
        <dbReference type="Proteomes" id="UP000546007"/>
    </source>
</evidence>
<protein>
    <submittedName>
        <fullName evidence="6">Site-specific recombinase XerD</fullName>
    </submittedName>
</protein>
<evidence type="ECO:0000256" key="4">
    <source>
        <dbReference type="SAM" id="Coils"/>
    </source>
</evidence>
<comment type="similarity">
    <text evidence="1">Belongs to the 'phage' integrase family.</text>
</comment>
<keyword evidence="2" id="KW-0238">DNA-binding</keyword>
<dbReference type="Pfam" id="PF13102">
    <property type="entry name" value="Phage_int_SAM_5"/>
    <property type="match status" value="1"/>
</dbReference>
<comment type="caution">
    <text evidence="6">The sequence shown here is derived from an EMBL/GenBank/DDBJ whole genome shotgun (WGS) entry which is preliminary data.</text>
</comment>
<evidence type="ECO:0000313" key="6">
    <source>
        <dbReference type="EMBL" id="MBB4025468.1"/>
    </source>
</evidence>
<feature type="coiled-coil region" evidence="4">
    <location>
        <begin position="64"/>
        <end position="91"/>
    </location>
</feature>
<dbReference type="InterPro" id="IPR035386">
    <property type="entry name" value="Arm-DNA-bind_5"/>
</dbReference>
<dbReference type="Proteomes" id="UP000546007">
    <property type="component" value="Unassembled WGS sequence"/>
</dbReference>
<dbReference type="InterPro" id="IPR025269">
    <property type="entry name" value="SAM-like_dom"/>
</dbReference>
<evidence type="ECO:0000256" key="2">
    <source>
        <dbReference type="ARBA" id="ARBA00023125"/>
    </source>
</evidence>
<evidence type="ECO:0000259" key="5">
    <source>
        <dbReference type="PROSITE" id="PS51898"/>
    </source>
</evidence>
<dbReference type="Pfam" id="PF17293">
    <property type="entry name" value="Arm-DNA-bind_5"/>
    <property type="match status" value="1"/>
</dbReference>
<accession>A0A7W6HV08</accession>
<dbReference type="Pfam" id="PF00589">
    <property type="entry name" value="Phage_integrase"/>
    <property type="match status" value="1"/>
</dbReference>
<name>A0A7W6HV08_9BACT</name>
<reference evidence="6 7" key="1">
    <citation type="submission" date="2020-08" db="EMBL/GenBank/DDBJ databases">
        <title>Genomic Encyclopedia of Type Strains, Phase IV (KMG-IV): sequencing the most valuable type-strain genomes for metagenomic binning, comparative biology and taxonomic classification.</title>
        <authorList>
            <person name="Goeker M."/>
        </authorList>
    </citation>
    <scope>NUCLEOTIDE SEQUENCE [LARGE SCALE GENOMIC DNA]</scope>
    <source>
        <strain evidence="6 7">DSM 105721</strain>
    </source>
</reference>
<dbReference type="Gene3D" id="1.10.443.10">
    <property type="entry name" value="Intergrase catalytic core"/>
    <property type="match status" value="1"/>
</dbReference>
<feature type="domain" description="Tyr recombinase" evidence="5">
    <location>
        <begin position="212"/>
        <end position="399"/>
    </location>
</feature>
<proteinExistence type="inferred from homology"/>
<dbReference type="InterPro" id="IPR010998">
    <property type="entry name" value="Integrase_recombinase_N"/>
</dbReference>
<evidence type="ECO:0000256" key="1">
    <source>
        <dbReference type="ARBA" id="ARBA00008857"/>
    </source>
</evidence>
<dbReference type="OrthoDB" id="1493636at2"/>
<dbReference type="GeneID" id="93103319"/>
<dbReference type="GO" id="GO:0015074">
    <property type="term" value="P:DNA integration"/>
    <property type="evidence" value="ECO:0007669"/>
    <property type="project" value="InterPro"/>
</dbReference>
<gene>
    <name evidence="6" type="ORF">GGR14_001240</name>
</gene>
<dbReference type="GO" id="GO:0003677">
    <property type="term" value="F:DNA binding"/>
    <property type="evidence" value="ECO:0007669"/>
    <property type="project" value="UniProtKB-KW"/>
</dbReference>
<dbReference type="RefSeq" id="WP_124316723.1">
    <property type="nucleotide sequence ID" value="NZ_AP028155.1"/>
</dbReference>
<evidence type="ECO:0000256" key="3">
    <source>
        <dbReference type="ARBA" id="ARBA00023172"/>
    </source>
</evidence>
<dbReference type="InterPro" id="IPR050090">
    <property type="entry name" value="Tyrosine_recombinase_XerCD"/>
</dbReference>
<dbReference type="InterPro" id="IPR002104">
    <property type="entry name" value="Integrase_catalytic"/>
</dbReference>
<dbReference type="AlphaFoldDB" id="A0A7W6HV08"/>
<dbReference type="PANTHER" id="PTHR30349">
    <property type="entry name" value="PHAGE INTEGRASE-RELATED"/>
    <property type="match status" value="1"/>
</dbReference>
<organism evidence="6 7">
    <name type="scientific">Butyricimonas faecihominis</name>
    <dbReference type="NCBI Taxonomy" id="1472416"/>
    <lineage>
        <taxon>Bacteria</taxon>
        <taxon>Pseudomonadati</taxon>
        <taxon>Bacteroidota</taxon>
        <taxon>Bacteroidia</taxon>
        <taxon>Bacteroidales</taxon>
        <taxon>Odoribacteraceae</taxon>
        <taxon>Butyricimonas</taxon>
    </lineage>
</organism>
<dbReference type="PROSITE" id="PS51898">
    <property type="entry name" value="TYR_RECOMBINASE"/>
    <property type="match status" value="1"/>
</dbReference>
<keyword evidence="4" id="KW-0175">Coiled coil</keyword>
<dbReference type="EMBL" id="JACIES010000002">
    <property type="protein sequence ID" value="MBB4025468.1"/>
    <property type="molecule type" value="Genomic_DNA"/>
</dbReference>
<dbReference type="InterPro" id="IPR013762">
    <property type="entry name" value="Integrase-like_cat_sf"/>
</dbReference>
<dbReference type="CDD" id="cd01185">
    <property type="entry name" value="INTN1_C_like"/>
    <property type="match status" value="1"/>
</dbReference>
<dbReference type="Gene3D" id="1.10.150.130">
    <property type="match status" value="1"/>
</dbReference>
<dbReference type="InterPro" id="IPR011010">
    <property type="entry name" value="DNA_brk_join_enz"/>
</dbReference>
<sequence length="403" mass="46497">MGTSISVVYYKYKTLSNGEHPLMLRVYKNGKRKLVSIGISIHPNLWDVSKNCPKKTCPNKELINKIIADKIAEYNKQILELKVEQKEYTAASLVESTEQELKPKTVKEFYSELIEEFKKNGKAGNTSIYTDSLNSLKAFTKNKLDFYFSNINKKWLEKYEQWQKDKGNKETSISLQFRTLRSAYNKAIDAGVANKKFYPFDEYKVSKFNTKTKKRAISKEEVMKIIYTETINATKLRTLTRDVFTFSYLCGGISFVDIANLSVDNICNGKLKYTRQKTHGEIKLKLCDQAREIINKYHEKKARYLFPIFDAKVHKTPVQKKNRVHKVLAKVNRELKVLASELEIEADMTTYVARHSFATILKNSGVNISLISEMLGHTDLKTTQIYLDSFENTQMEAAMSNLL</sequence>
<keyword evidence="3" id="KW-0233">DNA recombination</keyword>